<proteinExistence type="predicted"/>
<feature type="domain" description="FAD/NAD(P)-binding" evidence="2">
    <location>
        <begin position="5"/>
        <end position="289"/>
    </location>
</feature>
<evidence type="ECO:0000259" key="2">
    <source>
        <dbReference type="Pfam" id="PF07992"/>
    </source>
</evidence>
<accession>T0YUL1</accession>
<feature type="region of interest" description="Disordered" evidence="1">
    <location>
        <begin position="315"/>
        <end position="365"/>
    </location>
</feature>
<dbReference type="InterPro" id="IPR023753">
    <property type="entry name" value="FAD/NAD-binding_dom"/>
</dbReference>
<dbReference type="Gene3D" id="3.40.50.720">
    <property type="entry name" value="NAD(P)-binding Rossmann-like Domain"/>
    <property type="match status" value="1"/>
</dbReference>
<dbReference type="EMBL" id="AUZY01010265">
    <property type="protein sequence ID" value="EQD39306.1"/>
    <property type="molecule type" value="Genomic_DNA"/>
</dbReference>
<evidence type="ECO:0000256" key="1">
    <source>
        <dbReference type="SAM" id="MobiDB-lite"/>
    </source>
</evidence>
<dbReference type="GO" id="GO:0016491">
    <property type="term" value="F:oxidoreductase activity"/>
    <property type="evidence" value="ECO:0007669"/>
    <property type="project" value="InterPro"/>
</dbReference>
<feature type="non-terminal residue" evidence="3">
    <location>
        <position position="1"/>
    </location>
</feature>
<reference evidence="3" key="1">
    <citation type="submission" date="2013-08" db="EMBL/GenBank/DDBJ databases">
        <authorList>
            <person name="Mendez C."/>
            <person name="Richter M."/>
            <person name="Ferrer M."/>
            <person name="Sanchez J."/>
        </authorList>
    </citation>
    <scope>NUCLEOTIDE SEQUENCE</scope>
</reference>
<evidence type="ECO:0000313" key="3">
    <source>
        <dbReference type="EMBL" id="EQD39306.1"/>
    </source>
</evidence>
<dbReference type="AlphaFoldDB" id="T0YUL1"/>
<dbReference type="PANTHER" id="PTHR42783">
    <property type="entry name" value="GLUTAMATE SYNTHASE [NADPH] SMALL CHAIN"/>
    <property type="match status" value="1"/>
</dbReference>
<dbReference type="Gene3D" id="3.50.50.60">
    <property type="entry name" value="FAD/NAD(P)-binding domain"/>
    <property type="match status" value="1"/>
</dbReference>
<dbReference type="SUPFAM" id="SSF51971">
    <property type="entry name" value="Nucleotide-binding domain"/>
    <property type="match status" value="1"/>
</dbReference>
<protein>
    <submittedName>
        <fullName evidence="3">Oxidoreductase</fullName>
    </submittedName>
</protein>
<dbReference type="PANTHER" id="PTHR42783:SF3">
    <property type="entry name" value="GLUTAMATE SYNTHASE [NADPH] SMALL CHAIN-RELATED"/>
    <property type="match status" value="1"/>
</dbReference>
<name>T0YUL1_9ZZZZ</name>
<dbReference type="Pfam" id="PF07992">
    <property type="entry name" value="Pyr_redox_2"/>
    <property type="match status" value="1"/>
</dbReference>
<gene>
    <name evidence="3" type="ORF">B1B_15424</name>
</gene>
<reference evidence="3" key="2">
    <citation type="journal article" date="2014" name="ISME J.">
        <title>Microbial stratification in low pH oxic and suboxic macroscopic growths along an acid mine drainage.</title>
        <authorList>
            <person name="Mendez-Garcia C."/>
            <person name="Mesa V."/>
            <person name="Sprenger R.R."/>
            <person name="Richter M."/>
            <person name="Diez M.S."/>
            <person name="Solano J."/>
            <person name="Bargiela R."/>
            <person name="Golyshina O.V."/>
            <person name="Manteca A."/>
            <person name="Ramos J.L."/>
            <person name="Gallego J.R."/>
            <person name="Llorente I."/>
            <person name="Martins Dos Santos V.A."/>
            <person name="Jensen O.N."/>
            <person name="Pelaez A.I."/>
            <person name="Sanchez J."/>
            <person name="Ferrer M."/>
        </authorList>
    </citation>
    <scope>NUCLEOTIDE SEQUENCE</scope>
</reference>
<sequence>RKEERVAIIGGGPTGLMAAWDLAVRGHPVTLYEHEEFVGGQINTIPRYHLDDESLKIDLARWKNLDITWVAGKRAGVDYTPKSLLAEGYEAVLVAIGASKPRELNVPGEHLAGVYHALPFLLAMNERPGGLFGRTGRRVVVIGAGDVALDAARSARRLTQGGEVLLVYRRGPEDMKATPEEKSGGEIEGVRFIFYRAPKAILGQDHVEGLVVERTTHGPPDAKGRRSLVTVPHSEETIECDMIIVAVGEVADVSGFDPDYDFKFSSMGWPEGKRPDWMTDVEGVFATGGRSVVHAMAAGGRAAAAIDAYLAKKHGRAPEPRPDPFGGSEPPPVVPPGYGGATWTPVTPGSGHGATRSPAPPTTTS</sequence>
<dbReference type="InterPro" id="IPR036188">
    <property type="entry name" value="FAD/NAD-bd_sf"/>
</dbReference>
<dbReference type="PRINTS" id="PR00419">
    <property type="entry name" value="ADXRDTASE"/>
</dbReference>
<comment type="caution">
    <text evidence="3">The sequence shown here is derived from an EMBL/GenBank/DDBJ whole genome shotgun (WGS) entry which is preliminary data.</text>
</comment>
<organism evidence="3">
    <name type="scientific">mine drainage metagenome</name>
    <dbReference type="NCBI Taxonomy" id="410659"/>
    <lineage>
        <taxon>unclassified sequences</taxon>
        <taxon>metagenomes</taxon>
        <taxon>ecological metagenomes</taxon>
    </lineage>
</organism>